<evidence type="ECO:0000259" key="1">
    <source>
        <dbReference type="Pfam" id="PF12697"/>
    </source>
</evidence>
<name>A0A1V8SCN9_9PEZI</name>
<dbReference type="InParanoid" id="A0A1V8SCN9"/>
<keyword evidence="3" id="KW-1185">Reference proteome</keyword>
<dbReference type="STRING" id="1507870.A0A1V8SCN9"/>
<dbReference type="PANTHER" id="PTHR43194">
    <property type="entry name" value="HYDROLASE ALPHA/BETA FOLD FAMILY"/>
    <property type="match status" value="1"/>
</dbReference>
<dbReference type="OrthoDB" id="6431331at2759"/>
<dbReference type="InterPro" id="IPR050228">
    <property type="entry name" value="Carboxylesterase_BioH"/>
</dbReference>
<evidence type="ECO:0000313" key="3">
    <source>
        <dbReference type="Proteomes" id="UP000192596"/>
    </source>
</evidence>
<dbReference type="InterPro" id="IPR000073">
    <property type="entry name" value="AB_hydrolase_1"/>
</dbReference>
<dbReference type="PANTHER" id="PTHR43194:SF5">
    <property type="entry name" value="PIMELOYL-[ACYL-CARRIER PROTEIN] METHYL ESTER ESTERASE"/>
    <property type="match status" value="1"/>
</dbReference>
<gene>
    <name evidence="2" type="ORF">B0A48_17407</name>
</gene>
<dbReference type="InterPro" id="IPR029058">
    <property type="entry name" value="AB_hydrolase_fold"/>
</dbReference>
<dbReference type="EMBL" id="NAJO01000060">
    <property type="protein sequence ID" value="OQN96853.1"/>
    <property type="molecule type" value="Genomic_DNA"/>
</dbReference>
<dbReference type="Gene3D" id="3.40.50.1820">
    <property type="entry name" value="alpha/beta hydrolase"/>
    <property type="match status" value="1"/>
</dbReference>
<reference evidence="3" key="1">
    <citation type="submission" date="2017-03" db="EMBL/GenBank/DDBJ databases">
        <title>Genomes of endolithic fungi from Antarctica.</title>
        <authorList>
            <person name="Coleine C."/>
            <person name="Masonjones S."/>
            <person name="Stajich J.E."/>
        </authorList>
    </citation>
    <scope>NUCLEOTIDE SEQUENCE [LARGE SCALE GENOMIC DNA]</scope>
    <source>
        <strain evidence="3">CCFEE 5527</strain>
    </source>
</reference>
<proteinExistence type="predicted"/>
<feature type="domain" description="AB hydrolase-1" evidence="1">
    <location>
        <begin position="34"/>
        <end position="302"/>
    </location>
</feature>
<comment type="caution">
    <text evidence="2">The sequence shown here is derived from an EMBL/GenBank/DDBJ whole genome shotgun (WGS) entry which is preliminary data.</text>
</comment>
<protein>
    <recommendedName>
        <fullName evidence="1">AB hydrolase-1 domain-containing protein</fullName>
    </recommendedName>
</protein>
<organism evidence="2 3">
    <name type="scientific">Cryoendolithus antarcticus</name>
    <dbReference type="NCBI Taxonomy" id="1507870"/>
    <lineage>
        <taxon>Eukaryota</taxon>
        <taxon>Fungi</taxon>
        <taxon>Dikarya</taxon>
        <taxon>Ascomycota</taxon>
        <taxon>Pezizomycotina</taxon>
        <taxon>Dothideomycetes</taxon>
        <taxon>Dothideomycetidae</taxon>
        <taxon>Cladosporiales</taxon>
        <taxon>Cladosporiaceae</taxon>
        <taxon>Cryoendolithus</taxon>
    </lineage>
</organism>
<accession>A0A1V8SCN9</accession>
<dbReference type="Pfam" id="PF12697">
    <property type="entry name" value="Abhydrolase_6"/>
    <property type="match status" value="1"/>
</dbReference>
<dbReference type="Proteomes" id="UP000192596">
    <property type="component" value="Unassembled WGS sequence"/>
</dbReference>
<dbReference type="SUPFAM" id="SSF53474">
    <property type="entry name" value="alpha/beta-Hydrolases"/>
    <property type="match status" value="1"/>
</dbReference>
<dbReference type="AlphaFoldDB" id="A0A1V8SCN9"/>
<sequence length="313" mass="34150">MAAHWSEIALSGWLIKYELFKARPNARILTSRTIVFVHGTPWSSAMFRPIATVLHQVHNCNVLLYDLGGYGASQTLDPAVSASKDSRGFTGSTSVRTQADILTALLKHVDLTGSSQGNSPHVIAHDIAGAIAFRAHLLNGAEYASLMCLDTNVTLHWGDGFYKLCRSESQVFTQLPGPIYEAMLEAVARSACVTPHGQAWEPITSAPWLDGLETAEAKSAQTSFVRQIAQADDSDVAKMLEKKPYSEVGCPVRVLWGEQDAWIPREKMEKMAGMLGSKLDGFVVVPEAGHLVMLDQPERVTAEVVKWIGENSC</sequence>
<evidence type="ECO:0000313" key="2">
    <source>
        <dbReference type="EMBL" id="OQN96853.1"/>
    </source>
</evidence>